<comment type="caution">
    <text evidence="1">The sequence shown here is derived from an EMBL/GenBank/DDBJ whole genome shotgun (WGS) entry which is preliminary data.</text>
</comment>
<reference evidence="1" key="1">
    <citation type="submission" date="2023-03" db="EMBL/GenBank/DDBJ databases">
        <title>Massive genome expansion in bonnet fungi (Mycena s.s.) driven by repeated elements and novel gene families across ecological guilds.</title>
        <authorList>
            <consortium name="Lawrence Berkeley National Laboratory"/>
            <person name="Harder C.B."/>
            <person name="Miyauchi S."/>
            <person name="Viragh M."/>
            <person name="Kuo A."/>
            <person name="Thoen E."/>
            <person name="Andreopoulos B."/>
            <person name="Lu D."/>
            <person name="Skrede I."/>
            <person name="Drula E."/>
            <person name="Henrissat B."/>
            <person name="Morin E."/>
            <person name="Kohler A."/>
            <person name="Barry K."/>
            <person name="LaButti K."/>
            <person name="Morin E."/>
            <person name="Salamov A."/>
            <person name="Lipzen A."/>
            <person name="Mereny Z."/>
            <person name="Hegedus B."/>
            <person name="Baldrian P."/>
            <person name="Stursova M."/>
            <person name="Weitz H."/>
            <person name="Taylor A."/>
            <person name="Grigoriev I.V."/>
            <person name="Nagy L.G."/>
            <person name="Martin F."/>
            <person name="Kauserud H."/>
        </authorList>
    </citation>
    <scope>NUCLEOTIDE SEQUENCE</scope>
    <source>
        <strain evidence="1">CBHHK200</strain>
    </source>
</reference>
<gene>
    <name evidence="1" type="ORF">C8F04DRAFT_994138</name>
</gene>
<evidence type="ECO:0000313" key="1">
    <source>
        <dbReference type="EMBL" id="KAJ7041874.1"/>
    </source>
</evidence>
<dbReference type="AlphaFoldDB" id="A0AAD6XE28"/>
<accession>A0AAD6XE28</accession>
<proteinExistence type="predicted"/>
<dbReference type="EMBL" id="JARJCM010000014">
    <property type="protein sequence ID" value="KAJ7041874.1"/>
    <property type="molecule type" value="Genomic_DNA"/>
</dbReference>
<dbReference type="InterPro" id="IPR011333">
    <property type="entry name" value="SKP1/BTB/POZ_sf"/>
</dbReference>
<evidence type="ECO:0000313" key="2">
    <source>
        <dbReference type="Proteomes" id="UP001218188"/>
    </source>
</evidence>
<dbReference type="Proteomes" id="UP001218188">
    <property type="component" value="Unassembled WGS sequence"/>
</dbReference>
<organism evidence="1 2">
    <name type="scientific">Mycena alexandri</name>
    <dbReference type="NCBI Taxonomy" id="1745969"/>
    <lineage>
        <taxon>Eukaryota</taxon>
        <taxon>Fungi</taxon>
        <taxon>Dikarya</taxon>
        <taxon>Basidiomycota</taxon>
        <taxon>Agaricomycotina</taxon>
        <taxon>Agaricomycetes</taxon>
        <taxon>Agaricomycetidae</taxon>
        <taxon>Agaricales</taxon>
        <taxon>Marasmiineae</taxon>
        <taxon>Mycenaceae</taxon>
        <taxon>Mycena</taxon>
    </lineage>
</organism>
<keyword evidence="2" id="KW-1185">Reference proteome</keyword>
<protein>
    <recommendedName>
        <fullName evidence="3">BTB domain-containing protein</fullName>
    </recommendedName>
</protein>
<sequence length="329" mass="37439">MDIDKTLTRVEELWFFDGGLVVQAEQSLYRVSGGILAARSPVFKDMLSFTQPSDSETIDGCPVVKLHDSAADVTCFFRAIFDSSFFEPHPSLVLLDHVISVLHLSNKYSVEYLLRRGLKHLSSRYTTTLSQFDLSGEETSIIVEPSTGYSHIDFIQHIAVIQLAREVNALWVVPTAFYRLSSTREDFIDKFLQPQTYHERPATLSEQDRSLFLKFSLYLSHEAHSLSRFLYMPETVPGCETGQDCRLMRLSFLATLHEALALIPGPRLLGLILEDNVDDYLTDCCHVCQYASREAIKDTRQNIWNKLPGFCGLPSWEALQEMKDKALEE</sequence>
<evidence type="ECO:0008006" key="3">
    <source>
        <dbReference type="Google" id="ProtNLM"/>
    </source>
</evidence>
<name>A0AAD6XE28_9AGAR</name>
<dbReference type="Gene3D" id="3.30.710.10">
    <property type="entry name" value="Potassium Channel Kv1.1, Chain A"/>
    <property type="match status" value="1"/>
</dbReference>